<evidence type="ECO:0000313" key="8">
    <source>
        <dbReference type="Proteomes" id="UP001652625"/>
    </source>
</evidence>
<keyword evidence="8" id="KW-1185">Reference proteome</keyword>
<sequence>MKSIVLRYTQALSKHPFAITMATTGTISCFGDLIAQQIIEQRGFQNHQIRRTLKLTCMGFFMVAPTLRCWYLTLDKLFKGNKARVAIQKMILDQTLFAPFFIGNFLIVADALENKSIEQIIDKLKSSYFQTLTMNWFIWPPVQIANFYYIPLEHRVLFSNMAALIWNTYLSWVVNKKN</sequence>
<reference evidence="9" key="1">
    <citation type="submission" date="2025-08" db="UniProtKB">
        <authorList>
            <consortium name="RefSeq"/>
        </authorList>
    </citation>
    <scope>IDENTIFICATION</scope>
</reference>
<evidence type="ECO:0000256" key="3">
    <source>
        <dbReference type="ARBA" id="ARBA00022692"/>
    </source>
</evidence>
<dbReference type="GeneID" id="101234550"/>
<dbReference type="RefSeq" id="XP_065650867.1">
    <property type="nucleotide sequence ID" value="XM_065794795.1"/>
</dbReference>
<protein>
    <recommendedName>
        <fullName evidence="6">Mitochondrial inner membrane protein Mpv17</fullName>
    </recommendedName>
</protein>
<dbReference type="Pfam" id="PF04117">
    <property type="entry name" value="Mpv17_PMP22"/>
    <property type="match status" value="1"/>
</dbReference>
<name>A0ABM4BP40_HYDVU</name>
<dbReference type="InterPro" id="IPR007248">
    <property type="entry name" value="Mpv17_PMP22"/>
</dbReference>
<dbReference type="Proteomes" id="UP001652625">
    <property type="component" value="Chromosome 04"/>
</dbReference>
<evidence type="ECO:0000256" key="6">
    <source>
        <dbReference type="ARBA" id="ARBA00049743"/>
    </source>
</evidence>
<keyword evidence="5" id="KW-0472">Membrane</keyword>
<evidence type="ECO:0000256" key="7">
    <source>
        <dbReference type="RuleBase" id="RU363053"/>
    </source>
</evidence>
<evidence type="ECO:0000256" key="5">
    <source>
        <dbReference type="ARBA" id="ARBA00023136"/>
    </source>
</evidence>
<comment type="subcellular location">
    <subcellularLocation>
        <location evidence="1">Membrane</location>
        <topology evidence="1">Multi-pass membrane protein</topology>
    </subcellularLocation>
</comment>
<keyword evidence="3" id="KW-0812">Transmembrane</keyword>
<evidence type="ECO:0000256" key="2">
    <source>
        <dbReference type="ARBA" id="ARBA00006824"/>
    </source>
</evidence>
<dbReference type="PANTHER" id="PTHR11266">
    <property type="entry name" value="PEROXISOMAL MEMBRANE PROTEIN 2, PXMP2 MPV17"/>
    <property type="match status" value="1"/>
</dbReference>
<dbReference type="PROSITE" id="PS51257">
    <property type="entry name" value="PROKAR_LIPOPROTEIN"/>
    <property type="match status" value="1"/>
</dbReference>
<dbReference type="PANTHER" id="PTHR11266:SF17">
    <property type="entry name" value="PROTEIN MPV17"/>
    <property type="match status" value="1"/>
</dbReference>
<comment type="similarity">
    <text evidence="2 7">Belongs to the peroxisomal membrane protein PXMP2/4 family.</text>
</comment>
<accession>A0ABM4BP40</accession>
<organism evidence="8 9">
    <name type="scientific">Hydra vulgaris</name>
    <name type="common">Hydra</name>
    <name type="synonym">Hydra attenuata</name>
    <dbReference type="NCBI Taxonomy" id="6087"/>
    <lineage>
        <taxon>Eukaryota</taxon>
        <taxon>Metazoa</taxon>
        <taxon>Cnidaria</taxon>
        <taxon>Hydrozoa</taxon>
        <taxon>Hydroidolina</taxon>
        <taxon>Anthoathecata</taxon>
        <taxon>Aplanulata</taxon>
        <taxon>Hydridae</taxon>
        <taxon>Hydra</taxon>
    </lineage>
</organism>
<evidence type="ECO:0000256" key="1">
    <source>
        <dbReference type="ARBA" id="ARBA00004141"/>
    </source>
</evidence>
<evidence type="ECO:0000313" key="9">
    <source>
        <dbReference type="RefSeq" id="XP_065650867.1"/>
    </source>
</evidence>
<proteinExistence type="inferred from homology"/>
<keyword evidence="4" id="KW-1133">Transmembrane helix</keyword>
<evidence type="ECO:0000256" key="4">
    <source>
        <dbReference type="ARBA" id="ARBA00022989"/>
    </source>
</evidence>
<gene>
    <name evidence="9" type="primary">LOC101234550</name>
</gene>